<dbReference type="SUPFAM" id="SSF55347">
    <property type="entry name" value="Glyceraldehyde-3-phosphate dehydrogenase-like, C-terminal domain"/>
    <property type="match status" value="1"/>
</dbReference>
<protein>
    <submittedName>
        <fullName evidence="3">Gfo/Idh/MocA family oxidoreductase</fullName>
    </submittedName>
</protein>
<dbReference type="Pfam" id="PF22725">
    <property type="entry name" value="GFO_IDH_MocA_C3"/>
    <property type="match status" value="1"/>
</dbReference>
<dbReference type="InterPro" id="IPR055170">
    <property type="entry name" value="GFO_IDH_MocA-like_dom"/>
</dbReference>
<dbReference type="AlphaFoldDB" id="A0A550I7B6"/>
<gene>
    <name evidence="3" type="ORF">FGM01_02125</name>
</gene>
<dbReference type="EMBL" id="VHSF01000001">
    <property type="protein sequence ID" value="TRO66708.1"/>
    <property type="molecule type" value="Genomic_DNA"/>
</dbReference>
<dbReference type="Proteomes" id="UP000315131">
    <property type="component" value="Unassembled WGS sequence"/>
</dbReference>
<dbReference type="RefSeq" id="WP_143409472.1">
    <property type="nucleotide sequence ID" value="NZ_VHSF01000001.1"/>
</dbReference>
<dbReference type="InterPro" id="IPR000683">
    <property type="entry name" value="Gfo/Idh/MocA-like_OxRdtase_N"/>
</dbReference>
<evidence type="ECO:0000259" key="2">
    <source>
        <dbReference type="Pfam" id="PF22725"/>
    </source>
</evidence>
<dbReference type="PANTHER" id="PTHR43708">
    <property type="entry name" value="CONSERVED EXPRESSED OXIDOREDUCTASE (EUROFUNG)"/>
    <property type="match status" value="1"/>
</dbReference>
<dbReference type="Gene3D" id="3.40.50.720">
    <property type="entry name" value="NAD(P)-binding Rossmann-like Domain"/>
    <property type="match status" value="1"/>
</dbReference>
<feature type="domain" description="Gfo/Idh/MocA-like oxidoreductase N-terminal" evidence="1">
    <location>
        <begin position="5"/>
        <end position="136"/>
    </location>
</feature>
<comment type="caution">
    <text evidence="3">The sequence shown here is derived from an EMBL/GenBank/DDBJ whole genome shotgun (WGS) entry which is preliminary data.</text>
</comment>
<dbReference type="Gene3D" id="3.30.360.10">
    <property type="entry name" value="Dihydrodipicolinate Reductase, domain 2"/>
    <property type="match status" value="1"/>
</dbReference>
<accession>A0A550I7B6</accession>
<evidence type="ECO:0000313" key="4">
    <source>
        <dbReference type="Proteomes" id="UP000315131"/>
    </source>
</evidence>
<dbReference type="InterPro" id="IPR051317">
    <property type="entry name" value="Gfo/Idh/MocA_oxidoreduct"/>
</dbReference>
<feature type="domain" description="GFO/IDH/MocA-like oxidoreductase" evidence="2">
    <location>
        <begin position="144"/>
        <end position="275"/>
    </location>
</feature>
<dbReference type="GO" id="GO:0000166">
    <property type="term" value="F:nucleotide binding"/>
    <property type="evidence" value="ECO:0007669"/>
    <property type="project" value="InterPro"/>
</dbReference>
<dbReference type="InterPro" id="IPR036291">
    <property type="entry name" value="NAD(P)-bd_dom_sf"/>
</dbReference>
<name>A0A550I7B6_9FLAO</name>
<organism evidence="3 4">
    <name type="scientific">Christiangramia sabulilitoris</name>
    <dbReference type="NCBI Taxonomy" id="2583991"/>
    <lineage>
        <taxon>Bacteria</taxon>
        <taxon>Pseudomonadati</taxon>
        <taxon>Bacteroidota</taxon>
        <taxon>Flavobacteriia</taxon>
        <taxon>Flavobacteriales</taxon>
        <taxon>Flavobacteriaceae</taxon>
        <taxon>Christiangramia</taxon>
    </lineage>
</organism>
<proteinExistence type="predicted"/>
<keyword evidence="4" id="KW-1185">Reference proteome</keyword>
<dbReference type="OrthoDB" id="9815825at2"/>
<dbReference type="PANTHER" id="PTHR43708:SF3">
    <property type="entry name" value="OXIDOREDUCTASE"/>
    <property type="match status" value="1"/>
</dbReference>
<sequence>MAKIRLGILGGGNDSLIGILHRVAANMFEQFEITGGVFNVDHDKSLNFGERLGLDRSRVYKNLEEMIRQEKELPEDKRIQAVSILTPNFLHYPMAKQLLENGFHVICEKPLTTTLQEARILNEIQAESNSIFAVTYTYTGYPMIRQMKSMIANGEIGSIQKIDVQYYQGWINPLIHDKDKRSATWRLDPEKSGISCCIGDIGTHAFNMAEYVSGMKVEKILADLNYLYEDNPMDIDGTVLLRFGENVKGVLRASQIATGEENNFTVQIYGDKGGLKWEQENPNYLYLLKEDQALQVLKPGHAFLSDFSLEGTKLPPGHPEGIFDSMGNIYYGVAMAIKDKVKYTGAYPTLGDGLRGMSFIEKTVSSHKQGNIWIKMQD</sequence>
<evidence type="ECO:0000313" key="3">
    <source>
        <dbReference type="EMBL" id="TRO66708.1"/>
    </source>
</evidence>
<dbReference type="SUPFAM" id="SSF51735">
    <property type="entry name" value="NAD(P)-binding Rossmann-fold domains"/>
    <property type="match status" value="1"/>
</dbReference>
<evidence type="ECO:0000259" key="1">
    <source>
        <dbReference type="Pfam" id="PF01408"/>
    </source>
</evidence>
<dbReference type="Pfam" id="PF01408">
    <property type="entry name" value="GFO_IDH_MocA"/>
    <property type="match status" value="1"/>
</dbReference>
<reference evidence="3 4" key="1">
    <citation type="submission" date="2019-06" db="EMBL/GenBank/DDBJ databases">
        <title>Gramella sabulilitoris sp. nov., isolated from a marine sand.</title>
        <authorList>
            <person name="Yoon J.-H."/>
        </authorList>
    </citation>
    <scope>NUCLEOTIDE SEQUENCE [LARGE SCALE GENOMIC DNA]</scope>
    <source>
        <strain evidence="3 4">HSMS-1</strain>
    </source>
</reference>